<dbReference type="CDD" id="cd00038">
    <property type="entry name" value="CAP_ED"/>
    <property type="match status" value="1"/>
</dbReference>
<dbReference type="InterPro" id="IPR036390">
    <property type="entry name" value="WH_DNA-bd_sf"/>
</dbReference>
<keyword evidence="1" id="KW-0805">Transcription regulation</keyword>
<dbReference type="Proteomes" id="UP000501452">
    <property type="component" value="Chromosome"/>
</dbReference>
<dbReference type="Pfam" id="PF13545">
    <property type="entry name" value="HTH_Crp_2"/>
    <property type="match status" value="1"/>
</dbReference>
<dbReference type="InterPro" id="IPR000595">
    <property type="entry name" value="cNMP-bd_dom"/>
</dbReference>
<accession>A0A6G8Q804</accession>
<dbReference type="SMART" id="SM00100">
    <property type="entry name" value="cNMP"/>
    <property type="match status" value="1"/>
</dbReference>
<evidence type="ECO:0000256" key="3">
    <source>
        <dbReference type="ARBA" id="ARBA00023163"/>
    </source>
</evidence>
<dbReference type="SMART" id="SM00419">
    <property type="entry name" value="HTH_CRP"/>
    <property type="match status" value="1"/>
</dbReference>
<dbReference type="InterPro" id="IPR014710">
    <property type="entry name" value="RmlC-like_jellyroll"/>
</dbReference>
<dbReference type="EMBL" id="CP045119">
    <property type="protein sequence ID" value="QIN82579.1"/>
    <property type="molecule type" value="Genomic_DNA"/>
</dbReference>
<dbReference type="GO" id="GO:0003677">
    <property type="term" value="F:DNA binding"/>
    <property type="evidence" value="ECO:0007669"/>
    <property type="project" value="UniProtKB-KW"/>
</dbReference>
<dbReference type="InterPro" id="IPR018490">
    <property type="entry name" value="cNMP-bd_dom_sf"/>
</dbReference>
<dbReference type="SUPFAM" id="SSF46785">
    <property type="entry name" value="Winged helix' DNA-binding domain"/>
    <property type="match status" value="1"/>
</dbReference>
<dbReference type="PROSITE" id="PS50042">
    <property type="entry name" value="CNMP_BINDING_3"/>
    <property type="match status" value="1"/>
</dbReference>
<feature type="domain" description="HTH crp-type" evidence="5">
    <location>
        <begin position="182"/>
        <end position="255"/>
    </location>
</feature>
<dbReference type="PANTHER" id="PTHR24567">
    <property type="entry name" value="CRP FAMILY TRANSCRIPTIONAL REGULATORY PROTEIN"/>
    <property type="match status" value="1"/>
</dbReference>
<dbReference type="Pfam" id="PF00027">
    <property type="entry name" value="cNMP_binding"/>
    <property type="match status" value="1"/>
</dbReference>
<gene>
    <name evidence="6" type="ORF">GBA63_07945</name>
</gene>
<dbReference type="InterPro" id="IPR050397">
    <property type="entry name" value="Env_Response_Regulators"/>
</dbReference>
<dbReference type="InterPro" id="IPR012318">
    <property type="entry name" value="HTH_CRP"/>
</dbReference>
<reference evidence="6 7" key="1">
    <citation type="submission" date="2019-10" db="EMBL/GenBank/DDBJ databases">
        <title>Rubrobacter sp nov SCSIO 52090 isolated from a deep-sea sediment in the South China Sea.</title>
        <authorList>
            <person name="Chen R.W."/>
        </authorList>
    </citation>
    <scope>NUCLEOTIDE SEQUENCE [LARGE SCALE GENOMIC DNA]</scope>
    <source>
        <strain evidence="6 7">SCSIO 52909</strain>
    </source>
</reference>
<sequence length="270" mass="30019">MRRESSSLRMVGSESRSCFCKSSRRLSGGSALSEPSAERIRLLSLVDIFEPLSGEEIERLDGRLPDRHVESGEIFYGPQDLSERLFILQKGKARIFRTAPDGREFTLAVVESGTVFGEMALAGLQPEGAYAQAVEPSMVSTILKEDLEQLVLEKPEVGLQIMRVLSERLRRQESRLEDATMKDVHARLAGIILLLVESEGVRSGTGYKIPVHYTHERLGTMIGANRVAVTRAFGLLQDKGVVELRRRLIHVTDIEALKRSAAYGDAQEAR</sequence>
<evidence type="ECO:0000313" key="7">
    <source>
        <dbReference type="Proteomes" id="UP000501452"/>
    </source>
</evidence>
<keyword evidence="2" id="KW-0238">DNA-binding</keyword>
<dbReference type="GO" id="GO:0003700">
    <property type="term" value="F:DNA-binding transcription factor activity"/>
    <property type="evidence" value="ECO:0007669"/>
    <property type="project" value="TreeGrafter"/>
</dbReference>
<keyword evidence="3" id="KW-0804">Transcription</keyword>
<dbReference type="Gene3D" id="2.60.120.10">
    <property type="entry name" value="Jelly Rolls"/>
    <property type="match status" value="1"/>
</dbReference>
<dbReference type="Gene3D" id="1.10.10.10">
    <property type="entry name" value="Winged helix-like DNA-binding domain superfamily/Winged helix DNA-binding domain"/>
    <property type="match status" value="1"/>
</dbReference>
<name>A0A6G8Q804_9ACTN</name>
<evidence type="ECO:0000259" key="5">
    <source>
        <dbReference type="PROSITE" id="PS51063"/>
    </source>
</evidence>
<dbReference type="SUPFAM" id="SSF51206">
    <property type="entry name" value="cAMP-binding domain-like"/>
    <property type="match status" value="1"/>
</dbReference>
<feature type="domain" description="Cyclic nucleotide-binding" evidence="4">
    <location>
        <begin position="48"/>
        <end position="168"/>
    </location>
</feature>
<protein>
    <submittedName>
        <fullName evidence="6">Cyclic nucleotide-binding domain-containing protein</fullName>
    </submittedName>
</protein>
<proteinExistence type="predicted"/>
<evidence type="ECO:0000259" key="4">
    <source>
        <dbReference type="PROSITE" id="PS50042"/>
    </source>
</evidence>
<dbReference type="InterPro" id="IPR036388">
    <property type="entry name" value="WH-like_DNA-bd_sf"/>
</dbReference>
<dbReference type="PANTHER" id="PTHR24567:SF74">
    <property type="entry name" value="HTH-TYPE TRANSCRIPTIONAL REGULATOR ARCR"/>
    <property type="match status" value="1"/>
</dbReference>
<dbReference type="KEGG" id="rub:GBA63_07945"/>
<organism evidence="6 7">
    <name type="scientific">Rubrobacter tropicus</name>
    <dbReference type="NCBI Taxonomy" id="2653851"/>
    <lineage>
        <taxon>Bacteria</taxon>
        <taxon>Bacillati</taxon>
        <taxon>Actinomycetota</taxon>
        <taxon>Rubrobacteria</taxon>
        <taxon>Rubrobacterales</taxon>
        <taxon>Rubrobacteraceae</taxon>
        <taxon>Rubrobacter</taxon>
    </lineage>
</organism>
<evidence type="ECO:0000256" key="2">
    <source>
        <dbReference type="ARBA" id="ARBA00023125"/>
    </source>
</evidence>
<keyword evidence="7" id="KW-1185">Reference proteome</keyword>
<dbReference type="GO" id="GO:0005829">
    <property type="term" value="C:cytosol"/>
    <property type="evidence" value="ECO:0007669"/>
    <property type="project" value="TreeGrafter"/>
</dbReference>
<dbReference type="AlphaFoldDB" id="A0A6G8Q804"/>
<evidence type="ECO:0000256" key="1">
    <source>
        <dbReference type="ARBA" id="ARBA00023015"/>
    </source>
</evidence>
<dbReference type="PROSITE" id="PS51063">
    <property type="entry name" value="HTH_CRP_2"/>
    <property type="match status" value="1"/>
</dbReference>
<evidence type="ECO:0000313" key="6">
    <source>
        <dbReference type="EMBL" id="QIN82579.1"/>
    </source>
</evidence>